<evidence type="ECO:0000313" key="2">
    <source>
        <dbReference type="Proteomes" id="UP001165120"/>
    </source>
</evidence>
<keyword evidence="2" id="KW-1185">Reference proteome</keyword>
<reference evidence="1" key="1">
    <citation type="submission" date="2023-04" db="EMBL/GenBank/DDBJ databases">
        <title>Candida boidinii NBRC 10035.</title>
        <authorList>
            <person name="Ichikawa N."/>
            <person name="Sato H."/>
            <person name="Tonouchi N."/>
        </authorList>
    </citation>
    <scope>NUCLEOTIDE SEQUENCE</scope>
    <source>
        <strain evidence="1">NBRC 10035</strain>
    </source>
</reference>
<gene>
    <name evidence="1" type="ORF">Cboi02_000311700</name>
</gene>
<dbReference type="EMBL" id="BSXN01001026">
    <property type="protein sequence ID" value="GME71184.1"/>
    <property type="molecule type" value="Genomic_DNA"/>
</dbReference>
<protein>
    <submittedName>
        <fullName evidence="1">Unnamed protein product</fullName>
    </submittedName>
</protein>
<proteinExistence type="predicted"/>
<evidence type="ECO:0000313" key="1">
    <source>
        <dbReference type="EMBL" id="GME71184.1"/>
    </source>
</evidence>
<dbReference type="Proteomes" id="UP001165120">
    <property type="component" value="Unassembled WGS sequence"/>
</dbReference>
<dbReference type="AlphaFoldDB" id="A0A9W6WGX3"/>
<accession>A0A9W6WGX3</accession>
<comment type="caution">
    <text evidence="1">The sequence shown here is derived from an EMBL/GenBank/DDBJ whole genome shotgun (WGS) entry which is preliminary data.</text>
</comment>
<sequence length="569" mass="63881">MLKLSLIISNAANEIISKTEDRLSKAKYMESSELIIINIDELLPNDLKSDMLFGPFNITPFPDFLYDNDALKILPLPNDLICIVYNKAVAVLMDDQNELMDLNIEYATKSGYFNSILSMVDCITIDSTTGSNFASALLLPSSPSSPSASSIKSTAILLTTTDNKLITLDFTPWVSILTKGIKSNDLTQFMKLLENPLESTLTVIGKFYKPQGPSLGYALQRTNTDGNEGPTLCSNENKVWLFWDDVKMFAFVQEREGGGVLSDITPYGYLVRPLNSSSVSSTFTSSERSTEILKLAATFIKDEKKKQLLKDSISDDKPAKYRSFLVSPYSQIEKIFKDSDRHIHHANRKIGEMASNMNTSLNIGDALNAGTLSDVNQISNVTTIEVLLLNKMLTTLINRMHFQILEYRQQIGLLGTVMRESHDCNENINKSSERFTKALERNELTKNRILELTLKVQKILDSSSIDKNIPLSDSEKKYIQELNKLRKITIEKKGKLDVLNKQIENIKKLSEVAKSNKLTDKVGDEAKSNSELLNIEKNKLLLGKMKAELKTRGDVIENLIYEIDTINLD</sequence>
<name>A0A9W6WGX3_CANBO</name>
<organism evidence="1 2">
    <name type="scientific">Candida boidinii</name>
    <name type="common">Yeast</name>
    <dbReference type="NCBI Taxonomy" id="5477"/>
    <lineage>
        <taxon>Eukaryota</taxon>
        <taxon>Fungi</taxon>
        <taxon>Dikarya</taxon>
        <taxon>Ascomycota</taxon>
        <taxon>Saccharomycotina</taxon>
        <taxon>Pichiomycetes</taxon>
        <taxon>Pichiales</taxon>
        <taxon>Pichiaceae</taxon>
        <taxon>Ogataea</taxon>
        <taxon>Ogataea/Candida clade</taxon>
    </lineage>
</organism>